<evidence type="ECO:0000313" key="2">
    <source>
        <dbReference type="Proteomes" id="UP001596425"/>
    </source>
</evidence>
<dbReference type="EMBL" id="JBHSVR010000001">
    <property type="protein sequence ID" value="MFC6632766.1"/>
    <property type="molecule type" value="Genomic_DNA"/>
</dbReference>
<proteinExistence type="predicted"/>
<reference evidence="2" key="1">
    <citation type="journal article" date="2019" name="Int. J. Syst. Evol. Microbiol.">
        <title>The Global Catalogue of Microorganisms (GCM) 10K type strain sequencing project: providing services to taxonomists for standard genome sequencing and annotation.</title>
        <authorList>
            <consortium name="The Broad Institute Genomics Platform"/>
            <consortium name="The Broad Institute Genome Sequencing Center for Infectious Disease"/>
            <person name="Wu L."/>
            <person name="Ma J."/>
        </authorList>
    </citation>
    <scope>NUCLEOTIDE SEQUENCE [LARGE SCALE GENOMIC DNA]</scope>
    <source>
        <strain evidence="2">CGMCC 1.13718</strain>
    </source>
</reference>
<organism evidence="1 2">
    <name type="scientific">Microbulbifer taiwanensis</name>
    <dbReference type="NCBI Taxonomy" id="986746"/>
    <lineage>
        <taxon>Bacteria</taxon>
        <taxon>Pseudomonadati</taxon>
        <taxon>Pseudomonadota</taxon>
        <taxon>Gammaproteobacteria</taxon>
        <taxon>Cellvibrionales</taxon>
        <taxon>Microbulbiferaceae</taxon>
        <taxon>Microbulbifer</taxon>
    </lineage>
</organism>
<gene>
    <name evidence="1" type="ORF">ACFQBM_05720</name>
</gene>
<dbReference type="RefSeq" id="WP_193191904.1">
    <property type="nucleotide sequence ID" value="NZ_JBHSVR010000001.1"/>
</dbReference>
<protein>
    <recommendedName>
        <fullName evidence="3">DUF1963 domain-containing protein</fullName>
    </recommendedName>
</protein>
<accession>A0ABW1YJ50</accession>
<sequence>MLIAVEYDRGAPFIHLLRIRTEAEGGGSELLWCCELVHCCGLIRQLGWSNAGSCVFGDAFGCFYLLDFRGRQCRLLKHYKRDSGDVQGTVRRDGGALMVLFERHDDFFLQELSLQPDAEGFASPAIELDLYDDDCFGGGFDYRDENEPCFELSCRQRLYPGPGNSLILHCVDKEYDSESGSRVHFQYLLRIDLAERGPRYRVYPLATPPQDWHPEREAIAICAELGLAALPILMPAEATEGGVALGIEWVDLDSGNRSVPVWVRRYPHFGDEKSATGVLQSLSISLLYPDEQLLWLGWEDGSLRCVGLDGSLKSPLLQAPGQLLRAGPSLLFDCRYSLARSAVPEAVDTQLEQSAGLKMQVHDWRHNWQPSPQQQWLLNRLGRNCIRVDDLDDPSERLAALMQLQQLTLDCAALRRDRTIALLFEDGRQQWNEARFFEQAARQVEAHPVMARVLDNFSEYANSEGCMGEDYKPPLADCALQLGLQDAFFLPVIRRYLFALDNDHDGFFVGEGDGLYQLQCRHEQDARWQEFFESQPYYECYEEDWEE</sequence>
<dbReference type="Proteomes" id="UP001596425">
    <property type="component" value="Unassembled WGS sequence"/>
</dbReference>
<evidence type="ECO:0000313" key="1">
    <source>
        <dbReference type="EMBL" id="MFC6632766.1"/>
    </source>
</evidence>
<name>A0ABW1YJ50_9GAMM</name>
<comment type="caution">
    <text evidence="1">The sequence shown here is derived from an EMBL/GenBank/DDBJ whole genome shotgun (WGS) entry which is preliminary data.</text>
</comment>
<evidence type="ECO:0008006" key="3">
    <source>
        <dbReference type="Google" id="ProtNLM"/>
    </source>
</evidence>
<keyword evidence="2" id="KW-1185">Reference proteome</keyword>